<reference evidence="2" key="1">
    <citation type="submission" date="2022-03" db="EMBL/GenBank/DDBJ databases">
        <authorList>
            <person name="Lindestad O."/>
        </authorList>
    </citation>
    <scope>NUCLEOTIDE SEQUENCE</scope>
</reference>
<evidence type="ECO:0000256" key="1">
    <source>
        <dbReference type="SAM" id="MobiDB-lite"/>
    </source>
</evidence>
<dbReference type="EMBL" id="CAKXAJ010025428">
    <property type="protein sequence ID" value="CAH2239337.1"/>
    <property type="molecule type" value="Genomic_DNA"/>
</dbReference>
<feature type="region of interest" description="Disordered" evidence="1">
    <location>
        <begin position="19"/>
        <end position="62"/>
    </location>
</feature>
<sequence length="85" mass="9685">MSSVRFSVRGKIVRVVVGRRMRGRRRTAVRRGRTGPPAPASPRRTDRRYQPRKESSLLTPGCCPHSSSGHYGFLPWQPLVSRDKK</sequence>
<comment type="caution">
    <text evidence="2">The sequence shown here is derived from an EMBL/GenBank/DDBJ whole genome shotgun (WGS) entry which is preliminary data.</text>
</comment>
<protein>
    <submittedName>
        <fullName evidence="2">Jg6891 protein</fullName>
    </submittedName>
</protein>
<proteinExistence type="predicted"/>
<feature type="compositionally biased region" description="Basic and acidic residues" evidence="1">
    <location>
        <begin position="43"/>
        <end position="55"/>
    </location>
</feature>
<feature type="compositionally biased region" description="Basic residues" evidence="1">
    <location>
        <begin position="19"/>
        <end position="33"/>
    </location>
</feature>
<name>A0A8S4RS87_9NEOP</name>
<accession>A0A8S4RS87</accession>
<keyword evidence="3" id="KW-1185">Reference proteome</keyword>
<gene>
    <name evidence="2" type="primary">jg6891</name>
    <name evidence="2" type="ORF">PAEG_LOCUS16105</name>
</gene>
<dbReference type="Proteomes" id="UP000838756">
    <property type="component" value="Unassembled WGS sequence"/>
</dbReference>
<dbReference type="AlphaFoldDB" id="A0A8S4RS87"/>
<evidence type="ECO:0000313" key="2">
    <source>
        <dbReference type="EMBL" id="CAH2239337.1"/>
    </source>
</evidence>
<evidence type="ECO:0000313" key="3">
    <source>
        <dbReference type="Proteomes" id="UP000838756"/>
    </source>
</evidence>
<organism evidence="2 3">
    <name type="scientific">Pararge aegeria aegeria</name>
    <dbReference type="NCBI Taxonomy" id="348720"/>
    <lineage>
        <taxon>Eukaryota</taxon>
        <taxon>Metazoa</taxon>
        <taxon>Ecdysozoa</taxon>
        <taxon>Arthropoda</taxon>
        <taxon>Hexapoda</taxon>
        <taxon>Insecta</taxon>
        <taxon>Pterygota</taxon>
        <taxon>Neoptera</taxon>
        <taxon>Endopterygota</taxon>
        <taxon>Lepidoptera</taxon>
        <taxon>Glossata</taxon>
        <taxon>Ditrysia</taxon>
        <taxon>Papilionoidea</taxon>
        <taxon>Nymphalidae</taxon>
        <taxon>Satyrinae</taxon>
        <taxon>Satyrini</taxon>
        <taxon>Parargina</taxon>
        <taxon>Pararge</taxon>
    </lineage>
</organism>